<dbReference type="EMBL" id="MPGH01000109">
    <property type="protein sequence ID" value="OLN86776.1"/>
    <property type="molecule type" value="Genomic_DNA"/>
</dbReference>
<dbReference type="AlphaFoldDB" id="A0A1Q8RR06"/>
<name>A0A1Q8RR06_9PEZI</name>
<dbReference type="OrthoDB" id="5236983at2759"/>
<gene>
    <name evidence="1" type="ORF">CCHL11_07819</name>
</gene>
<protein>
    <recommendedName>
        <fullName evidence="3">SprT-like domain-containing protein</fullName>
    </recommendedName>
</protein>
<comment type="caution">
    <text evidence="1">The sequence shown here is derived from an EMBL/GenBank/DDBJ whole genome shotgun (WGS) entry which is preliminary data.</text>
</comment>
<evidence type="ECO:0000313" key="1">
    <source>
        <dbReference type="EMBL" id="OLN86776.1"/>
    </source>
</evidence>
<sequence length="268" mass="29582">MAEFKRARFLPQPCQHHSRNGHQEDNLPQTQSYNINDVAITLSESILGPVHWTTCEEALKNTVARVLLDQGAETSPKIVQANTIFSLMKAIDELCLLGLLFPTSQRNHASHPVVLEIGQTRGRVGWTQALRTEKAGGASIVIRLSTVRHLDGGGKRPLSLAEVVQVAVHEMVHAYLLLLSCRTAECDVDFDIMHRDADGGGHGLAFVALLKAVLAQVQTWAPGLGDFGLTDDAIHPYEDFSLELWKRGERISSRGKGQRVWWLAAKPM</sequence>
<organism evidence="1 2">
    <name type="scientific">Colletotrichum chlorophyti</name>
    <dbReference type="NCBI Taxonomy" id="708187"/>
    <lineage>
        <taxon>Eukaryota</taxon>
        <taxon>Fungi</taxon>
        <taxon>Dikarya</taxon>
        <taxon>Ascomycota</taxon>
        <taxon>Pezizomycotina</taxon>
        <taxon>Sordariomycetes</taxon>
        <taxon>Hypocreomycetidae</taxon>
        <taxon>Glomerellales</taxon>
        <taxon>Glomerellaceae</taxon>
        <taxon>Colletotrichum</taxon>
    </lineage>
</organism>
<evidence type="ECO:0008006" key="3">
    <source>
        <dbReference type="Google" id="ProtNLM"/>
    </source>
</evidence>
<proteinExistence type="predicted"/>
<evidence type="ECO:0000313" key="2">
    <source>
        <dbReference type="Proteomes" id="UP000186583"/>
    </source>
</evidence>
<keyword evidence="2" id="KW-1185">Reference proteome</keyword>
<reference evidence="1 2" key="1">
    <citation type="submission" date="2016-11" db="EMBL/GenBank/DDBJ databases">
        <title>Draft Genome Assembly of Colletotrichum chlorophyti a pathogen of herbaceous plants.</title>
        <authorList>
            <person name="Gan P."/>
            <person name="Narusaka M."/>
            <person name="Tsushima A."/>
            <person name="Narusaka Y."/>
            <person name="Takano Y."/>
            <person name="Shirasu K."/>
        </authorList>
    </citation>
    <scope>NUCLEOTIDE SEQUENCE [LARGE SCALE GENOMIC DNA]</scope>
    <source>
        <strain evidence="1 2">NTL11</strain>
    </source>
</reference>
<dbReference type="Proteomes" id="UP000186583">
    <property type="component" value="Unassembled WGS sequence"/>
</dbReference>
<accession>A0A1Q8RR06</accession>